<dbReference type="Pfam" id="PF00107">
    <property type="entry name" value="ADH_zinc_N"/>
    <property type="match status" value="1"/>
</dbReference>
<keyword evidence="1" id="KW-0596">Phosphopantetheine</keyword>
<keyword evidence="5" id="KW-1185">Reference proteome</keyword>
<dbReference type="Proteomes" id="UP000603940">
    <property type="component" value="Unassembled WGS sequence"/>
</dbReference>
<dbReference type="SUPFAM" id="SSF51735">
    <property type="entry name" value="NAD(P)-binding Rossmann-fold domains"/>
    <property type="match status" value="3"/>
</dbReference>
<comment type="caution">
    <text evidence="4">The sequence shown here is derived from an EMBL/GenBank/DDBJ whole genome shotgun (WGS) entry which is preliminary data.</text>
</comment>
<protein>
    <submittedName>
        <fullName evidence="4">Zinc-binding dehydrogenase</fullName>
    </submittedName>
</protein>
<dbReference type="PANTHER" id="PTHR43775">
    <property type="entry name" value="FATTY ACID SYNTHASE"/>
    <property type="match status" value="1"/>
</dbReference>
<keyword evidence="2" id="KW-0597">Phosphoprotein</keyword>
<dbReference type="InterPro" id="IPR013154">
    <property type="entry name" value="ADH-like_N"/>
</dbReference>
<sequence>ALSGARLVVLAAPDAAALPATLAQVTTLAEAARGSAAGFTVVAPGGETAPEAAAILGLGRVLANEMPELKPCRIGLAPGVEAARLLPELLNSAPEPEPELHLAPTARLVPRVVTGLAPAKAPVGPARLAIRQPGQLGSLEWEAAPAPQPGAEDVVVRVRAAGLNFRDLMWAQGLLPEEALMDGFAGPTLGMEMAGIVESAPAGSGYAPGDRVFGFAPAAFATQARTRPQAIAPMPAGLDFAAAATVPVAFLTAVYALETCANIQPGETVLVHGGAGALGLAALQVALAAGARVAATAGSPAKRAFLRAAGAELVLDSRDPGFADQLRAVWPEGVDVVLNSLAGAAMERSLELTKPFGRFVELGKRDFFENTRVGLRPWRRNLTYFGVDVDQLPKARPDLARRLLQGIAQRLADGALHPLPHAVRGPAEVEAAFRTLQASAQIGKLVLVPPQGEASATPAEWVPPEGIILVVGGTQGFGFECAKWLAARGASRLALLSRRGGTAPGAEAA</sequence>
<dbReference type="Gene3D" id="3.90.180.10">
    <property type="entry name" value="Medium-chain alcohol dehydrogenases, catalytic domain"/>
    <property type="match status" value="1"/>
</dbReference>
<dbReference type="InterPro" id="IPR011032">
    <property type="entry name" value="GroES-like_sf"/>
</dbReference>
<dbReference type="InterPro" id="IPR013149">
    <property type="entry name" value="ADH-like_C"/>
</dbReference>
<dbReference type="InterPro" id="IPR020843">
    <property type="entry name" value="ER"/>
</dbReference>
<dbReference type="InterPro" id="IPR050091">
    <property type="entry name" value="PKS_NRPS_Biosynth_Enz"/>
</dbReference>
<name>A0ABR7RFL8_9PROT</name>
<reference evidence="4 5" key="1">
    <citation type="journal article" date="2009" name="Int. J. Syst. Evol. Microbiol.">
        <title>Transfer of Teichococcus ludipueritiae and Muricoccus roseus to the genus Roseomonas, as Roseomonas ludipueritiae comb. nov. and Roseomonas rosea comb. nov., respectively, and emended description of the genus Roseomonas.</title>
        <authorList>
            <person name="Sanchez-Porro C."/>
            <person name="Gallego V."/>
            <person name="Busse H.J."/>
            <person name="Kampfer P."/>
            <person name="Ventosa A."/>
        </authorList>
    </citation>
    <scope>NUCLEOTIDE SEQUENCE [LARGE SCALE GENOMIC DNA]</scope>
    <source>
        <strain evidence="4 5">DSM 14915</strain>
    </source>
</reference>
<evidence type="ECO:0000259" key="3">
    <source>
        <dbReference type="SMART" id="SM00829"/>
    </source>
</evidence>
<gene>
    <name evidence="4" type="ORF">IBL25_26035</name>
</gene>
<feature type="domain" description="Enoyl reductase (ER)" evidence="3">
    <location>
        <begin position="134"/>
        <end position="447"/>
    </location>
</feature>
<evidence type="ECO:0000313" key="4">
    <source>
        <dbReference type="EMBL" id="MBC9180411.1"/>
    </source>
</evidence>
<accession>A0ABR7RFL8</accession>
<feature type="non-terminal residue" evidence="4">
    <location>
        <position position="1"/>
    </location>
</feature>
<dbReference type="Pfam" id="PF08659">
    <property type="entry name" value="KR"/>
    <property type="match status" value="1"/>
</dbReference>
<evidence type="ECO:0000256" key="1">
    <source>
        <dbReference type="ARBA" id="ARBA00022450"/>
    </source>
</evidence>
<proteinExistence type="predicted"/>
<dbReference type="SMART" id="SM00829">
    <property type="entry name" value="PKS_ER"/>
    <property type="match status" value="1"/>
</dbReference>
<dbReference type="CDD" id="cd05195">
    <property type="entry name" value="enoyl_red"/>
    <property type="match status" value="1"/>
</dbReference>
<dbReference type="RefSeq" id="WP_187781334.1">
    <property type="nucleotide sequence ID" value="NZ_JACTUZ010000324.1"/>
</dbReference>
<dbReference type="SUPFAM" id="SSF50129">
    <property type="entry name" value="GroES-like"/>
    <property type="match status" value="1"/>
</dbReference>
<dbReference type="EMBL" id="JACTUZ010000324">
    <property type="protein sequence ID" value="MBC9180411.1"/>
    <property type="molecule type" value="Genomic_DNA"/>
</dbReference>
<dbReference type="InterPro" id="IPR013968">
    <property type="entry name" value="PKS_KR"/>
</dbReference>
<dbReference type="Gene3D" id="3.40.50.720">
    <property type="entry name" value="NAD(P)-binding Rossmann-like Domain"/>
    <property type="match status" value="3"/>
</dbReference>
<feature type="non-terminal residue" evidence="4">
    <location>
        <position position="509"/>
    </location>
</feature>
<dbReference type="PANTHER" id="PTHR43775:SF37">
    <property type="entry name" value="SI:DKEY-61P9.11"/>
    <property type="match status" value="1"/>
</dbReference>
<evidence type="ECO:0000313" key="5">
    <source>
        <dbReference type="Proteomes" id="UP000603940"/>
    </source>
</evidence>
<organism evidence="4 5">
    <name type="scientific">Pseudoroseomonas ludipueritiae</name>
    <dbReference type="NCBI Taxonomy" id="198093"/>
    <lineage>
        <taxon>Bacteria</taxon>
        <taxon>Pseudomonadati</taxon>
        <taxon>Pseudomonadota</taxon>
        <taxon>Alphaproteobacteria</taxon>
        <taxon>Acetobacterales</taxon>
        <taxon>Acetobacteraceae</taxon>
        <taxon>Pseudoroseomonas</taxon>
    </lineage>
</organism>
<dbReference type="Pfam" id="PF08240">
    <property type="entry name" value="ADH_N"/>
    <property type="match status" value="1"/>
</dbReference>
<dbReference type="InterPro" id="IPR036291">
    <property type="entry name" value="NAD(P)-bd_dom_sf"/>
</dbReference>
<evidence type="ECO:0000256" key="2">
    <source>
        <dbReference type="ARBA" id="ARBA00022553"/>
    </source>
</evidence>